<sequence>MLCLCYGSSEELKETAYIKYGATKMANTASCRKSIARRAIIYLKSFSVNTKVHKYFGFHSNSVIPLVTLSIRGGKK</sequence>
<dbReference type="Gramene" id="CDP13363">
    <property type="protein sequence ID" value="CDP13363"/>
    <property type="gene ID" value="GSCOC_T00038271001"/>
</dbReference>
<evidence type="ECO:0000313" key="2">
    <source>
        <dbReference type="Proteomes" id="UP000295252"/>
    </source>
</evidence>
<proteinExistence type="predicted"/>
<dbReference type="Proteomes" id="UP000295252">
    <property type="component" value="Chromosome III"/>
</dbReference>
<protein>
    <submittedName>
        <fullName evidence="1">Uncharacterized protein</fullName>
    </submittedName>
</protein>
<dbReference type="AlphaFoldDB" id="A0A068V0F3"/>
<dbReference type="EMBL" id="HG739158">
    <property type="protein sequence ID" value="CDP13363.1"/>
    <property type="molecule type" value="Genomic_DNA"/>
</dbReference>
<dbReference type="InParanoid" id="A0A068V0F3"/>
<organism evidence="1 2">
    <name type="scientific">Coffea canephora</name>
    <name type="common">Robusta coffee</name>
    <dbReference type="NCBI Taxonomy" id="49390"/>
    <lineage>
        <taxon>Eukaryota</taxon>
        <taxon>Viridiplantae</taxon>
        <taxon>Streptophyta</taxon>
        <taxon>Embryophyta</taxon>
        <taxon>Tracheophyta</taxon>
        <taxon>Spermatophyta</taxon>
        <taxon>Magnoliopsida</taxon>
        <taxon>eudicotyledons</taxon>
        <taxon>Gunneridae</taxon>
        <taxon>Pentapetalae</taxon>
        <taxon>asterids</taxon>
        <taxon>lamiids</taxon>
        <taxon>Gentianales</taxon>
        <taxon>Rubiaceae</taxon>
        <taxon>Ixoroideae</taxon>
        <taxon>Gardenieae complex</taxon>
        <taxon>Bertiereae - Coffeeae clade</taxon>
        <taxon>Coffeeae</taxon>
        <taxon>Coffea</taxon>
    </lineage>
</organism>
<reference evidence="2" key="1">
    <citation type="journal article" date="2014" name="Science">
        <title>The coffee genome provides insight into the convergent evolution of caffeine biosynthesis.</title>
        <authorList>
            <person name="Denoeud F."/>
            <person name="Carretero-Paulet L."/>
            <person name="Dereeper A."/>
            <person name="Droc G."/>
            <person name="Guyot R."/>
            <person name="Pietrella M."/>
            <person name="Zheng C."/>
            <person name="Alberti A."/>
            <person name="Anthony F."/>
            <person name="Aprea G."/>
            <person name="Aury J.M."/>
            <person name="Bento P."/>
            <person name="Bernard M."/>
            <person name="Bocs S."/>
            <person name="Campa C."/>
            <person name="Cenci A."/>
            <person name="Combes M.C."/>
            <person name="Crouzillat D."/>
            <person name="Da Silva C."/>
            <person name="Daddiego L."/>
            <person name="De Bellis F."/>
            <person name="Dussert S."/>
            <person name="Garsmeur O."/>
            <person name="Gayraud T."/>
            <person name="Guignon V."/>
            <person name="Jahn K."/>
            <person name="Jamilloux V."/>
            <person name="Joet T."/>
            <person name="Labadie K."/>
            <person name="Lan T."/>
            <person name="Leclercq J."/>
            <person name="Lepelley M."/>
            <person name="Leroy T."/>
            <person name="Li L.T."/>
            <person name="Librado P."/>
            <person name="Lopez L."/>
            <person name="Munoz A."/>
            <person name="Noel B."/>
            <person name="Pallavicini A."/>
            <person name="Perrotta G."/>
            <person name="Poncet V."/>
            <person name="Pot D."/>
            <person name="Priyono X."/>
            <person name="Rigoreau M."/>
            <person name="Rouard M."/>
            <person name="Rozas J."/>
            <person name="Tranchant-Dubreuil C."/>
            <person name="VanBuren R."/>
            <person name="Zhang Q."/>
            <person name="Andrade A.C."/>
            <person name="Argout X."/>
            <person name="Bertrand B."/>
            <person name="de Kochko A."/>
            <person name="Graziosi G."/>
            <person name="Henry R.J."/>
            <person name="Jayarama X."/>
            <person name="Ming R."/>
            <person name="Nagai C."/>
            <person name="Rounsley S."/>
            <person name="Sankoff D."/>
            <person name="Giuliano G."/>
            <person name="Albert V.A."/>
            <person name="Wincker P."/>
            <person name="Lashermes P."/>
        </authorList>
    </citation>
    <scope>NUCLEOTIDE SEQUENCE [LARGE SCALE GENOMIC DNA]</scope>
    <source>
        <strain evidence="2">cv. DH200-94</strain>
    </source>
</reference>
<evidence type="ECO:0000313" key="1">
    <source>
        <dbReference type="EMBL" id="CDP13363.1"/>
    </source>
</evidence>
<keyword evidence="2" id="KW-1185">Reference proteome</keyword>
<name>A0A068V0F3_COFCA</name>
<gene>
    <name evidence="1" type="ORF">GSCOC_T00038271001</name>
</gene>
<accession>A0A068V0F3</accession>